<feature type="region of interest" description="Disordered" evidence="1">
    <location>
        <begin position="162"/>
        <end position="183"/>
    </location>
</feature>
<proteinExistence type="predicted"/>
<dbReference type="GeneID" id="18483801"/>
<dbReference type="RefSeq" id="XP_006969486.1">
    <property type="nucleotide sequence ID" value="XM_006969424.1"/>
</dbReference>
<reference evidence="2 3" key="1">
    <citation type="journal article" date="2008" name="Nat. Biotechnol.">
        <title>Genome sequencing and analysis of the biomass-degrading fungus Trichoderma reesei (syn. Hypocrea jecorina).</title>
        <authorList>
            <person name="Martinez D."/>
            <person name="Berka R.M."/>
            <person name="Henrissat B."/>
            <person name="Saloheimo M."/>
            <person name="Arvas M."/>
            <person name="Baker S.E."/>
            <person name="Chapman J."/>
            <person name="Chertkov O."/>
            <person name="Coutinho P.M."/>
            <person name="Cullen D."/>
            <person name="Danchin E.G."/>
            <person name="Grigoriev I.V."/>
            <person name="Harris P."/>
            <person name="Jackson M."/>
            <person name="Kubicek C.P."/>
            <person name="Han C.S."/>
            <person name="Ho I."/>
            <person name="Larrondo L.F."/>
            <person name="de Leon A.L."/>
            <person name="Magnuson J.K."/>
            <person name="Merino S."/>
            <person name="Misra M."/>
            <person name="Nelson B."/>
            <person name="Putnam N."/>
            <person name="Robbertse B."/>
            <person name="Salamov A.A."/>
            <person name="Schmoll M."/>
            <person name="Terry A."/>
            <person name="Thayer N."/>
            <person name="Westerholm-Parvinen A."/>
            <person name="Schoch C.L."/>
            <person name="Yao J."/>
            <person name="Barabote R."/>
            <person name="Nelson M.A."/>
            <person name="Detter C."/>
            <person name="Bruce D."/>
            <person name="Kuske C.R."/>
            <person name="Xie G."/>
            <person name="Richardson P."/>
            <person name="Rokhsar D.S."/>
            <person name="Lucas S.M."/>
            <person name="Rubin E.M."/>
            <person name="Dunn-Coleman N."/>
            <person name="Ward M."/>
            <person name="Brettin T.S."/>
        </authorList>
    </citation>
    <scope>NUCLEOTIDE SEQUENCE [LARGE SCALE GENOMIC DNA]</scope>
    <source>
        <strain evidence="2 3">QM6a</strain>
    </source>
</reference>
<evidence type="ECO:0000256" key="1">
    <source>
        <dbReference type="SAM" id="MobiDB-lite"/>
    </source>
</evidence>
<name>G0RW53_HYPJQ</name>
<dbReference type="AlphaFoldDB" id="G0RW53"/>
<dbReference type="EMBL" id="GL985087">
    <property type="protein sequence ID" value="EGR44611.1"/>
    <property type="molecule type" value="Genomic_DNA"/>
</dbReference>
<accession>G0RW53</accession>
<protein>
    <submittedName>
        <fullName evidence="2">Predicted protein</fullName>
    </submittedName>
</protein>
<dbReference type="KEGG" id="tre:TRIREDRAFT_124061"/>
<dbReference type="eggNOG" id="ENOG502RM1W">
    <property type="taxonomic scope" value="Eukaryota"/>
</dbReference>
<dbReference type="Proteomes" id="UP000008984">
    <property type="component" value="Unassembled WGS sequence"/>
</dbReference>
<evidence type="ECO:0000313" key="2">
    <source>
        <dbReference type="EMBL" id="EGR44611.1"/>
    </source>
</evidence>
<feature type="region of interest" description="Disordered" evidence="1">
    <location>
        <begin position="109"/>
        <end position="131"/>
    </location>
</feature>
<organism evidence="3">
    <name type="scientific">Hypocrea jecorina (strain QM6a)</name>
    <name type="common">Trichoderma reesei</name>
    <dbReference type="NCBI Taxonomy" id="431241"/>
    <lineage>
        <taxon>Eukaryota</taxon>
        <taxon>Fungi</taxon>
        <taxon>Dikarya</taxon>
        <taxon>Ascomycota</taxon>
        <taxon>Pezizomycotina</taxon>
        <taxon>Sordariomycetes</taxon>
        <taxon>Hypocreomycetidae</taxon>
        <taxon>Hypocreales</taxon>
        <taxon>Hypocreaceae</taxon>
        <taxon>Trichoderma</taxon>
    </lineage>
</organism>
<sequence length="407" mass="43251">MAINLAASTETARPITARLLHLSLPLGAMASVGAGQAMQLALIDLASDLDIDLDLAITTVVHGIVHGIVASMAKRGRPSLNLTPEERIQRRRMQLVASQRKRRAHKRLALQLSKAQPKPDTEPNSLPPRPDEAELCRYYDAVFLGQDDAATLSSSGSDAIAAETESTAKTTTARPTTRNTTKTSTRIVANVTRNTSSPDLQAPLTACHPCGSAPPDAISETSLASAPLAAVVGPHSRASLLQTIKPRIDTHAPSSRLEGPSVWADFTVAESGKSGISPAVFASEHMAYTTTSSTMPLLSSVLDSSVQHAFDLDSSHLLGQPATRSNRLLIAKGSDNVFSPGRFSTIESEWIPTDAHETPYSHRHIKPYHRRPPSPSLPDSGPALLSVEAADFAAPWAGAKQAIPMGF</sequence>
<dbReference type="OrthoDB" id="4895355at2759"/>
<evidence type="ECO:0000313" key="3">
    <source>
        <dbReference type="Proteomes" id="UP000008984"/>
    </source>
</evidence>
<gene>
    <name evidence="2" type="ORF">TRIREDRAFT_124061</name>
</gene>
<dbReference type="VEuPathDB" id="FungiDB:TRIREDRAFT_124061"/>
<keyword evidence="3" id="KW-1185">Reference proteome</keyword>
<dbReference type="HOGENOM" id="CLU_676262_0_0_1"/>